<dbReference type="RefSeq" id="XP_060333566.1">
    <property type="nucleotide sequence ID" value="XM_060468720.1"/>
</dbReference>
<feature type="region of interest" description="Disordered" evidence="1">
    <location>
        <begin position="429"/>
        <end position="462"/>
    </location>
</feature>
<dbReference type="AlphaFoldDB" id="A0AA39NA66"/>
<feature type="compositionally biased region" description="Polar residues" evidence="1">
    <location>
        <begin position="95"/>
        <end position="105"/>
    </location>
</feature>
<gene>
    <name evidence="2" type="ORF">EV420DRAFT_132346</name>
</gene>
<evidence type="ECO:0000256" key="1">
    <source>
        <dbReference type="SAM" id="MobiDB-lite"/>
    </source>
</evidence>
<feature type="compositionally biased region" description="Low complexity" evidence="1">
    <location>
        <begin position="440"/>
        <end position="455"/>
    </location>
</feature>
<protein>
    <submittedName>
        <fullName evidence="2">Uncharacterized protein</fullName>
    </submittedName>
</protein>
<dbReference type="Proteomes" id="UP001175211">
    <property type="component" value="Unassembled WGS sequence"/>
</dbReference>
<feature type="compositionally biased region" description="Polar residues" evidence="1">
    <location>
        <begin position="375"/>
        <end position="395"/>
    </location>
</feature>
<evidence type="ECO:0000313" key="3">
    <source>
        <dbReference type="Proteomes" id="UP001175211"/>
    </source>
</evidence>
<reference evidence="2" key="1">
    <citation type="submission" date="2023-06" db="EMBL/GenBank/DDBJ databases">
        <authorList>
            <consortium name="Lawrence Berkeley National Laboratory"/>
            <person name="Ahrendt S."/>
            <person name="Sahu N."/>
            <person name="Indic B."/>
            <person name="Wong-Bajracharya J."/>
            <person name="Merenyi Z."/>
            <person name="Ke H.-M."/>
            <person name="Monk M."/>
            <person name="Kocsube S."/>
            <person name="Drula E."/>
            <person name="Lipzen A."/>
            <person name="Balint B."/>
            <person name="Henrissat B."/>
            <person name="Andreopoulos B."/>
            <person name="Martin F.M."/>
            <person name="Harder C.B."/>
            <person name="Rigling D."/>
            <person name="Ford K.L."/>
            <person name="Foster G.D."/>
            <person name="Pangilinan J."/>
            <person name="Papanicolaou A."/>
            <person name="Barry K."/>
            <person name="LaButti K."/>
            <person name="Viragh M."/>
            <person name="Koriabine M."/>
            <person name="Yan M."/>
            <person name="Riley R."/>
            <person name="Champramary S."/>
            <person name="Plett K.L."/>
            <person name="Tsai I.J."/>
            <person name="Slot J."/>
            <person name="Sipos G."/>
            <person name="Plett J."/>
            <person name="Nagy L.G."/>
            <person name="Grigoriev I.V."/>
        </authorList>
    </citation>
    <scope>NUCLEOTIDE SEQUENCE</scope>
    <source>
        <strain evidence="2">CCBAS 213</strain>
    </source>
</reference>
<sequence>MKSVGYSMQLDGVVPSAPSPARTPGDLVYNSSEPRANATTATAETLGFMSEPEVERSVNETRRLHILKPEEQTIQSCPVASWPDLTTSKKRQRSLDSGDQSQIPLNASRDPEKPFAICEVPAYPSPAERLGEGKGEIDGGVLSQVKTFLEDPEVHCFSDTTASSMPERGSETQQDRCQHPEQHLEGYAWRMGRPVSGWRRGLLDQSLSQKYIPPPARRFPPTFGEKPGLLISEQNNVYTFKLPPIRPVPGSTSQNVKAAPEAQVKQPVSKVKLEAPQNTDATDTGRDKHTFATDVFTPEITILTELDLALGNCFEPSKSQLMSLSDSNCVLLERKTMCGALSSDKVETPDLLLDSQNSLLVMMASQSIDKENSLDGISSLPTPGLSNRTLSSQPSPKVVGALQWPPPSTRIASSIHEHFLPRQDSIEATDYSHYPPQPPSSSSSPNLFSSQNQPPTASVHDSACAPVQGYHYEIPGIHSELHRHHPAQSYFRPELTQDLVGTSGWIAYPNFDDDVPYLINERGSFDITVMSPQNETRNPPQGEPPLVNSLLSQHSGFMPYISSRQSVPSGLAFRTQYPAGQEPSCSSSGRQYVNLQYPIASSVRASSSRHQYGQYDGQKELSAASSYPLIARQNGKGYSSQDF</sequence>
<feature type="compositionally biased region" description="Basic and acidic residues" evidence="1">
    <location>
        <begin position="168"/>
        <end position="180"/>
    </location>
</feature>
<accession>A0AA39NA66</accession>
<feature type="region of interest" description="Disordered" evidence="1">
    <location>
        <begin position="374"/>
        <end position="403"/>
    </location>
</feature>
<proteinExistence type="predicted"/>
<name>A0AA39NA66_ARMTA</name>
<feature type="region of interest" description="Disordered" evidence="1">
    <location>
        <begin position="159"/>
        <end position="180"/>
    </location>
</feature>
<keyword evidence="3" id="KW-1185">Reference proteome</keyword>
<organism evidence="2 3">
    <name type="scientific">Armillaria tabescens</name>
    <name type="common">Ringless honey mushroom</name>
    <name type="synonym">Agaricus tabescens</name>
    <dbReference type="NCBI Taxonomy" id="1929756"/>
    <lineage>
        <taxon>Eukaryota</taxon>
        <taxon>Fungi</taxon>
        <taxon>Dikarya</taxon>
        <taxon>Basidiomycota</taxon>
        <taxon>Agaricomycotina</taxon>
        <taxon>Agaricomycetes</taxon>
        <taxon>Agaricomycetidae</taxon>
        <taxon>Agaricales</taxon>
        <taxon>Marasmiineae</taxon>
        <taxon>Physalacriaceae</taxon>
        <taxon>Desarmillaria</taxon>
    </lineage>
</organism>
<comment type="caution">
    <text evidence="2">The sequence shown here is derived from an EMBL/GenBank/DDBJ whole genome shotgun (WGS) entry which is preliminary data.</text>
</comment>
<evidence type="ECO:0000313" key="2">
    <source>
        <dbReference type="EMBL" id="KAK0461828.1"/>
    </source>
</evidence>
<dbReference type="GeneID" id="85352268"/>
<dbReference type="EMBL" id="JAUEPS010000010">
    <property type="protein sequence ID" value="KAK0461828.1"/>
    <property type="molecule type" value="Genomic_DNA"/>
</dbReference>
<feature type="region of interest" description="Disordered" evidence="1">
    <location>
        <begin position="1"/>
        <end position="36"/>
    </location>
</feature>
<feature type="region of interest" description="Disordered" evidence="1">
    <location>
        <begin position="75"/>
        <end position="111"/>
    </location>
</feature>